<comment type="pathway">
    <text evidence="6">Quinol/quinone metabolism; menaquinone biosynthesis.</text>
</comment>
<accession>A0A2L2BST0</accession>
<dbReference type="AlphaFoldDB" id="A0A2L2BST0"/>
<keyword evidence="2 6" id="KW-0479">Metal-binding</keyword>
<evidence type="ECO:0000256" key="4">
    <source>
        <dbReference type="ARBA" id="ARBA00023052"/>
    </source>
</evidence>
<dbReference type="Pfam" id="PF02776">
    <property type="entry name" value="TPP_enzyme_N"/>
    <property type="match status" value="1"/>
</dbReference>
<keyword evidence="3 6" id="KW-0460">Magnesium</keyword>
<reference evidence="8 9" key="1">
    <citation type="submission" date="2018-02" db="EMBL/GenBank/DDBJ databases">
        <title>Complete genome of the streamlined marine actinobacterium Pontimonas salivibrio CL-TW6 adapted to coastal planktonic lifestype.</title>
        <authorList>
            <person name="Cho B.C."/>
            <person name="Hardies S.C."/>
            <person name="Jang G.I."/>
            <person name="Hwang C.Y."/>
        </authorList>
    </citation>
    <scope>NUCLEOTIDE SEQUENCE [LARGE SCALE GENOMIC DNA]</scope>
    <source>
        <strain evidence="8 9">CL-TW6</strain>
    </source>
</reference>
<evidence type="ECO:0000313" key="9">
    <source>
        <dbReference type="Proteomes" id="UP000243077"/>
    </source>
</evidence>
<dbReference type="RefSeq" id="WP_104914144.1">
    <property type="nucleotide sequence ID" value="NZ_CP026923.1"/>
</dbReference>
<dbReference type="UniPathway" id="UPA00079"/>
<protein>
    <recommendedName>
        <fullName evidence="6">2-succinyl-5-enolpyruvyl-6-hydroxy-3-cyclohexene-1-carboxylate synthase</fullName>
        <shortName evidence="6">SEPHCHC synthase</shortName>
        <ecNumber evidence="6">2.2.1.9</ecNumber>
    </recommendedName>
    <alternativeName>
        <fullName evidence="6">Menaquinone biosynthesis protein MenD</fullName>
    </alternativeName>
</protein>
<keyword evidence="9" id="KW-1185">Reference proteome</keyword>
<dbReference type="Gene3D" id="3.40.50.1220">
    <property type="entry name" value="TPP-binding domain"/>
    <property type="match status" value="1"/>
</dbReference>
<comment type="cofactor">
    <cofactor evidence="6">
        <name>thiamine diphosphate</name>
        <dbReference type="ChEBI" id="CHEBI:58937"/>
    </cofactor>
    <text evidence="6">Binds 1 thiamine pyrophosphate per subunit.</text>
</comment>
<dbReference type="GO" id="GO:0030145">
    <property type="term" value="F:manganese ion binding"/>
    <property type="evidence" value="ECO:0007669"/>
    <property type="project" value="UniProtKB-UniRule"/>
</dbReference>
<comment type="catalytic activity">
    <reaction evidence="6">
        <text>isochorismate + 2-oxoglutarate + H(+) = 5-enolpyruvoyl-6-hydroxy-2-succinyl-cyclohex-3-ene-1-carboxylate + CO2</text>
        <dbReference type="Rhea" id="RHEA:25593"/>
        <dbReference type="ChEBI" id="CHEBI:15378"/>
        <dbReference type="ChEBI" id="CHEBI:16526"/>
        <dbReference type="ChEBI" id="CHEBI:16810"/>
        <dbReference type="ChEBI" id="CHEBI:29780"/>
        <dbReference type="ChEBI" id="CHEBI:58818"/>
        <dbReference type="EC" id="2.2.1.9"/>
    </reaction>
</comment>
<dbReference type="HAMAP" id="MF_01659">
    <property type="entry name" value="MenD"/>
    <property type="match status" value="1"/>
</dbReference>
<dbReference type="EMBL" id="CP026923">
    <property type="protein sequence ID" value="AVG24697.1"/>
    <property type="molecule type" value="Genomic_DNA"/>
</dbReference>
<dbReference type="GO" id="GO:0000287">
    <property type="term" value="F:magnesium ion binding"/>
    <property type="evidence" value="ECO:0007669"/>
    <property type="project" value="UniProtKB-UniRule"/>
</dbReference>
<dbReference type="SUPFAM" id="SSF52518">
    <property type="entry name" value="Thiamin diphosphate-binding fold (THDP-binding)"/>
    <property type="match status" value="2"/>
</dbReference>
<keyword evidence="6" id="KW-0474">Menaquinone biosynthesis</keyword>
<keyword evidence="1 6" id="KW-0808">Transferase</keyword>
<dbReference type="InterPro" id="IPR029061">
    <property type="entry name" value="THDP-binding"/>
</dbReference>
<dbReference type="InterPro" id="IPR012001">
    <property type="entry name" value="Thiamin_PyroP_enz_TPP-bd_dom"/>
</dbReference>
<keyword evidence="4 6" id="KW-0786">Thiamine pyrophosphate</keyword>
<comment type="pathway">
    <text evidence="6">Quinol/quinone metabolism; 1,4-dihydroxy-2-naphthoate biosynthesis; 1,4-dihydroxy-2-naphthoate from chorismate: step 2/7.</text>
</comment>
<dbReference type="UniPathway" id="UPA01057">
    <property type="reaction ID" value="UER00164"/>
</dbReference>
<evidence type="ECO:0000259" key="7">
    <source>
        <dbReference type="Pfam" id="PF02776"/>
    </source>
</evidence>
<dbReference type="OrthoDB" id="9791859at2"/>
<dbReference type="InterPro" id="IPR004433">
    <property type="entry name" value="MenaQ_synth_MenD"/>
</dbReference>
<evidence type="ECO:0000256" key="5">
    <source>
        <dbReference type="ARBA" id="ARBA00023211"/>
    </source>
</evidence>
<dbReference type="GO" id="GO:0009234">
    <property type="term" value="P:menaquinone biosynthetic process"/>
    <property type="evidence" value="ECO:0007669"/>
    <property type="project" value="UniProtKB-UniRule"/>
</dbReference>
<evidence type="ECO:0000313" key="8">
    <source>
        <dbReference type="EMBL" id="AVG24697.1"/>
    </source>
</evidence>
<dbReference type="Gene3D" id="3.40.50.970">
    <property type="match status" value="2"/>
</dbReference>
<dbReference type="PANTHER" id="PTHR42916:SF1">
    <property type="entry name" value="PROTEIN PHYLLO, CHLOROPLASTIC"/>
    <property type="match status" value="1"/>
</dbReference>
<gene>
    <name evidence="6" type="primary">menD</name>
    <name evidence="8" type="ORF">C3B54_111775</name>
</gene>
<dbReference type="GO" id="GO:0030976">
    <property type="term" value="F:thiamine pyrophosphate binding"/>
    <property type="evidence" value="ECO:0007669"/>
    <property type="project" value="UniProtKB-UniRule"/>
</dbReference>
<comment type="cofactor">
    <cofactor evidence="6">
        <name>Mg(2+)</name>
        <dbReference type="ChEBI" id="CHEBI:18420"/>
    </cofactor>
    <cofactor evidence="6">
        <name>Mn(2+)</name>
        <dbReference type="ChEBI" id="CHEBI:29035"/>
    </cofactor>
</comment>
<dbReference type="GO" id="GO:0070204">
    <property type="term" value="F:2-succinyl-5-enolpyruvyl-6-hydroxy-3-cyclohexene-1-carboxylic-acid synthase activity"/>
    <property type="evidence" value="ECO:0007669"/>
    <property type="project" value="UniProtKB-UniRule"/>
</dbReference>
<comment type="similarity">
    <text evidence="6">Belongs to the TPP enzyme family. MenD subfamily.</text>
</comment>
<dbReference type="PIRSF" id="PIRSF004983">
    <property type="entry name" value="MenD"/>
    <property type="match status" value="1"/>
</dbReference>
<dbReference type="CDD" id="cd07037">
    <property type="entry name" value="TPP_PYR_MenD"/>
    <property type="match status" value="1"/>
</dbReference>
<evidence type="ECO:0000256" key="6">
    <source>
        <dbReference type="HAMAP-Rule" id="MF_01659"/>
    </source>
</evidence>
<name>A0A2L2BST0_9MICO</name>
<evidence type="ECO:0000256" key="2">
    <source>
        <dbReference type="ARBA" id="ARBA00022723"/>
    </source>
</evidence>
<dbReference type="PANTHER" id="PTHR42916">
    <property type="entry name" value="2-SUCCINYL-5-ENOLPYRUVYL-6-HYDROXY-3-CYCLOHEXENE-1-CARBOXYLATE SYNTHASE"/>
    <property type="match status" value="1"/>
</dbReference>
<sequence length="593" mass="63053">MTASESPATDWSLPFLLGLIERGVRHVVVSPGSRSQALALAAYELSQHPEVSLSVHVSVDERTAGFFGLGLSIHTGQPAVLICTSGSAPAHYLPALLEAKHSGIPLIALTADRPPELQGVGANQTTVQPGMFGPAVHSVLQVNAPEGHESDQAEALERATEAARLAQHGEPGGRPGPVQVNVAFREPLSSPLLTQQIDDVLGVLRSASPAVMTPTNAAEGNTSIAPIRELTLEPQPGTIVIAGHRAGAEAEQLAIDLGAPLIAEVHSGAHFGPHLVVAYRELLDNPPQGVAIERVVCVGRPTLSRQVQALLARTDVEHVVWQRSEHEPANPSGTAQIADHISVTNPVTRDVARSWVGPWVHASRQLVEAQSVALDPPAPEVALLDSDDMAERSRFAKAEMDVVRRPLTRRQIALEVWQNTWPHDQLVLGSSRMIRECDMAVPGKNIPVWSSRGLSGIDGTIATARGIAMARAHSGDPATAGITRAVLGDLAFLHDAGSLLLDKGEAEDTRLQVIVVRDGGGSLFDLLEASRTAEAEAFNRVIFTPAEVNIEALAGAYGWNYVMAKNHGDLVEALANPAQHLVVDCLVPRREDH</sequence>
<evidence type="ECO:0000256" key="1">
    <source>
        <dbReference type="ARBA" id="ARBA00022679"/>
    </source>
</evidence>
<evidence type="ECO:0000256" key="3">
    <source>
        <dbReference type="ARBA" id="ARBA00022842"/>
    </source>
</evidence>
<feature type="domain" description="Thiamine pyrophosphate enzyme N-terminal TPP-binding" evidence="7">
    <location>
        <begin position="19"/>
        <end position="125"/>
    </location>
</feature>
<comment type="subunit">
    <text evidence="6">Homodimer.</text>
</comment>
<dbReference type="KEGG" id="psai:C3B54_111775"/>
<dbReference type="NCBIfam" id="TIGR00173">
    <property type="entry name" value="menD"/>
    <property type="match status" value="1"/>
</dbReference>
<dbReference type="Proteomes" id="UP000243077">
    <property type="component" value="Chromosome"/>
</dbReference>
<comment type="function">
    <text evidence="6">Catalyzes the thiamine diphosphate-dependent decarboxylation of 2-oxoglutarate and the subsequent addition of the resulting succinic semialdehyde-thiamine pyrophosphate anion to isochorismate to yield 2-succinyl-5-enolpyruvyl-6-hydroxy-3-cyclohexene-1-carboxylate (SEPHCHC).</text>
</comment>
<proteinExistence type="inferred from homology"/>
<keyword evidence="5 6" id="KW-0464">Manganese</keyword>
<dbReference type="EC" id="2.2.1.9" evidence="6"/>
<organism evidence="8 9">
    <name type="scientific">Pontimonas salivibrio</name>
    <dbReference type="NCBI Taxonomy" id="1159327"/>
    <lineage>
        <taxon>Bacteria</taxon>
        <taxon>Bacillati</taxon>
        <taxon>Actinomycetota</taxon>
        <taxon>Actinomycetes</taxon>
        <taxon>Micrococcales</taxon>
        <taxon>Microbacteriaceae</taxon>
        <taxon>Pontimonas</taxon>
    </lineage>
</organism>